<evidence type="ECO:0000256" key="6">
    <source>
        <dbReference type="ARBA" id="ARBA00023237"/>
    </source>
</evidence>
<evidence type="ECO:0000256" key="3">
    <source>
        <dbReference type="ARBA" id="ARBA00022729"/>
    </source>
</evidence>
<evidence type="ECO:0000256" key="2">
    <source>
        <dbReference type="ARBA" id="ARBA00004459"/>
    </source>
</evidence>
<organism evidence="11 12">
    <name type="scientific">Borrelia duttonii CR2A</name>
    <dbReference type="NCBI Taxonomy" id="1432657"/>
    <lineage>
        <taxon>Bacteria</taxon>
        <taxon>Pseudomonadati</taxon>
        <taxon>Spirochaetota</taxon>
        <taxon>Spirochaetia</taxon>
        <taxon>Spirochaetales</taxon>
        <taxon>Borreliaceae</taxon>
        <taxon>Borrelia</taxon>
    </lineage>
</organism>
<evidence type="ECO:0000256" key="1">
    <source>
        <dbReference type="ARBA" id="ARBA00003932"/>
    </source>
</evidence>
<proteinExistence type="predicted"/>
<comment type="caution">
    <text evidence="11">The sequence shown here is derived from an EMBL/GenBank/DDBJ whole genome shotgun (WGS) entry which is preliminary data.</text>
</comment>
<feature type="transmembrane region" description="Helical" evidence="10">
    <location>
        <begin position="80"/>
        <end position="101"/>
    </location>
</feature>
<dbReference type="SUPFAM" id="SSF74748">
    <property type="entry name" value="Variable surface antigen VlsE"/>
    <property type="match status" value="1"/>
</dbReference>
<comment type="function">
    <text evidence="1 8">The Vlp and Vsp proteins are antigenically distinct proteins, only one vlp or vsp gene is transcriptionally active at any one time. Switching between these genes is a mechanism of host immune response evasion.</text>
</comment>
<dbReference type="Pfam" id="PF00921">
    <property type="entry name" value="Lipoprotein_2"/>
    <property type="match status" value="1"/>
</dbReference>
<keyword evidence="6 8" id="KW-0998">Cell outer membrane</keyword>
<keyword evidence="5 8" id="KW-0564">Palmitate</keyword>
<evidence type="ECO:0000313" key="11">
    <source>
        <dbReference type="EMBL" id="ETZ17326.1"/>
    </source>
</evidence>
<evidence type="ECO:0000256" key="4">
    <source>
        <dbReference type="ARBA" id="ARBA00023136"/>
    </source>
</evidence>
<evidence type="ECO:0000313" key="12">
    <source>
        <dbReference type="Proteomes" id="UP000019148"/>
    </source>
</evidence>
<evidence type="ECO:0000256" key="9">
    <source>
        <dbReference type="SAM" id="MobiDB-lite"/>
    </source>
</evidence>
<evidence type="ECO:0000256" key="8">
    <source>
        <dbReference type="RuleBase" id="RU363105"/>
    </source>
</evidence>
<reference evidence="11 12" key="1">
    <citation type="submission" date="2013-12" db="EMBL/GenBank/DDBJ databases">
        <title>Comparative genomics of relapsing fever spirochetes.</title>
        <authorList>
            <person name="Schwan T.G."/>
            <person name="Raffel S.J."/>
            <person name="Porcella S.F."/>
        </authorList>
    </citation>
    <scope>NUCLEOTIDE SEQUENCE [LARGE SCALE GENOMIC DNA]</scope>
    <source>
        <strain evidence="11 12">CR2A</strain>
    </source>
</reference>
<keyword evidence="7 8" id="KW-0449">Lipoprotein</keyword>
<dbReference type="Proteomes" id="UP000019148">
    <property type="component" value="Unassembled WGS sequence"/>
</dbReference>
<dbReference type="EMBL" id="AZIT01000064">
    <property type="protein sequence ID" value="ETZ17326.1"/>
    <property type="molecule type" value="Genomic_DNA"/>
</dbReference>
<evidence type="ECO:0000256" key="7">
    <source>
        <dbReference type="ARBA" id="ARBA00023288"/>
    </source>
</evidence>
<evidence type="ECO:0000256" key="5">
    <source>
        <dbReference type="ARBA" id="ARBA00023139"/>
    </source>
</evidence>
<name>W6TW34_9SPIR</name>
<keyword evidence="10" id="KW-1133">Transmembrane helix</keyword>
<protein>
    <recommendedName>
        <fullName evidence="8">Variable large protein</fullName>
    </recommendedName>
</protein>
<keyword evidence="3" id="KW-0732">Signal</keyword>
<keyword evidence="10" id="KW-0812">Transmembrane</keyword>
<feature type="region of interest" description="Disordered" evidence="9">
    <location>
        <begin position="37"/>
        <end position="57"/>
    </location>
</feature>
<dbReference type="InterPro" id="IPR000680">
    <property type="entry name" value="Borrelia_lipo"/>
</dbReference>
<comment type="subcellular location">
    <subcellularLocation>
        <location evidence="2 8">Cell outer membrane</location>
        <topology evidence="2 8">Lipid-anchor</topology>
    </subcellularLocation>
</comment>
<gene>
    <name evidence="11" type="ORF">BDCR2A_01758</name>
</gene>
<accession>W6TW34</accession>
<dbReference type="GO" id="GO:0009279">
    <property type="term" value="C:cell outer membrane"/>
    <property type="evidence" value="ECO:0007669"/>
    <property type="project" value="UniProtKB-SubCell"/>
</dbReference>
<dbReference type="AlphaFoldDB" id="W6TW34"/>
<evidence type="ECO:0000256" key="10">
    <source>
        <dbReference type="SAM" id="Phobius"/>
    </source>
</evidence>
<keyword evidence="4 8" id="KW-0472">Membrane</keyword>
<sequence>MLRILMVLVLTGIGVENLVKGIRGIVEVVLKDKGNAEAGNDKKASDGSTARAANGGNDEAGKLFVAANAVVGDAAALRGLWLRMVNLLVLVLLIMIMLLHLKEQQQVQ</sequence>